<dbReference type="InterPro" id="IPR044730">
    <property type="entry name" value="RNase_H-like_dom_plant"/>
</dbReference>
<sequence length="1349" mass="154442">MFSILSWNCRGAKSPKFLSVFKDYMLAFRPNIVFIVEPRTSGKDADAVIAKMGFDCFKKVDAIGFSGGIWDLWNSADFLITELDKGPQFFHFRCVDLQVNRTVELTAIYAKPNDHDRRPLWDSLRHIEQNMKSQWLLVGDFNSICSASDRQGGAGFNSQRTTHFNECISDCNLIDVGFIGPRFTWTNGRLSQRLDRALCNRDWLDCFPETSNTHLLRVRSDHRPVLVRSSMDQPSPRKKRPFRFLAAWLCHESFPSTIDSAWTRGRDFNLSLIDLQEALQTWNKNVFGNIFKRKRALSNKLARWELINDRHPNPRSLQEETRVREELEKTLWQEELLWLQKSRDNWINNGDSNTPFFHSSTIARRRRNKILKLQNNEGAWIEDQDTLQKMSRDFYIELFTAETDTAQNFCADFRIPEANSLSRLASIPTVEEIHSIIRNMGSLRAPGKDGFHAIFYKRCWNTIQAELRDFIARCFQEPESIRRCNSTLLTLLPKVDSPSNMSQFRPIGLCNVSYKIVAKCLADRLKLLMPDLVDENQTSFVPKRHITSNIIILQEIIHTMNQLKGVKGLMVLKIDLAKAYDRISWSFLLSTLEAAGFPQEFISLVMACVTTASFQVLWNGSCTEEFKPTRGLRQGCPLSPYLFTLCMERLNHNIKKSVECGKWKPICLSKNGPPLTHLFFADDLVLLAEADANQARVVMSCLDQFCSASGEKVSKEKSRVYFSRNIKERTKNRLSGLMGIPRTSNLGKYLGVPVIHGRVTKETYKYILENIDRRLASWKTKSLSLARRVTLATSVLNALPNYTMQTAVLPCNVCDQIDKKIRGFVWGRDNGKDKAHLVTWETVCKSKEEGGLGLRSARALNLAYLMKLGWQFLNNDESLWVRVLHAKYVKQNNDGSVAFRQQRVSRLWKGIKDALPLLKQNTIWDIRDGRSVNFWKDHWISAGLALKDHVVTNEHTVEWDSSVAEMVDSSGTDTPLQEAGDDTIIWGQESDGRFRIGSAYKVAVEWLQENNHGDAAEGNHTKWMSAWKWPGPNRLRHFLWLCLHNRLMTNSERKRRNFGDSDTCEFCKSGPETTEHVIRTCPLAAQVWQRLGLIETPLTHGLNFAGWMATNLKKEGTNLLFGVAAWFLWRRRNDWIFEKKFQESEILVHRIRACAAVIKQAQDNNRQLLVDTTGDKTRQEMAWQPPPVDWIVINSDGSVKHPNSAAAAGGLLRNHLGRCVGAFVTNLGSCSITRAEIVGALTGLQLAWDQGHRKVLIHIDSTAALAILTGKDRDSKRYHNLTRRFQNLLQRNWEVHLSHSYRECNKAADYLANKAHGFSLGTHSFDISDSGLKFWILYDTMGITQDRLI</sequence>
<protein>
    <submittedName>
        <fullName evidence="3">Uncharacterized protein</fullName>
    </submittedName>
</protein>
<gene>
    <name evidence="3" type="ORF">LTRI10_LOCUS18247</name>
</gene>
<dbReference type="PANTHER" id="PTHR33116">
    <property type="entry name" value="REVERSE TRANSCRIPTASE ZINC-BINDING DOMAIN-CONTAINING PROTEIN-RELATED-RELATED"/>
    <property type="match status" value="1"/>
</dbReference>
<proteinExistence type="predicted"/>
<dbReference type="CDD" id="cd06222">
    <property type="entry name" value="RNase_H_like"/>
    <property type="match status" value="1"/>
</dbReference>
<dbReference type="Pfam" id="PF03372">
    <property type="entry name" value="Exo_endo_phos"/>
    <property type="match status" value="1"/>
</dbReference>
<evidence type="ECO:0000259" key="1">
    <source>
        <dbReference type="PROSITE" id="PS50878"/>
    </source>
</evidence>
<dbReference type="InterPro" id="IPR036691">
    <property type="entry name" value="Endo/exonu/phosph_ase_sf"/>
</dbReference>
<name>A0AAV2DSY8_9ROSI</name>
<dbReference type="Gene3D" id="3.30.420.10">
    <property type="entry name" value="Ribonuclease H-like superfamily/Ribonuclease H"/>
    <property type="match status" value="1"/>
</dbReference>
<dbReference type="SUPFAM" id="SSF56672">
    <property type="entry name" value="DNA/RNA polymerases"/>
    <property type="match status" value="1"/>
</dbReference>
<dbReference type="InterPro" id="IPR036397">
    <property type="entry name" value="RNaseH_sf"/>
</dbReference>
<dbReference type="InterPro" id="IPR026960">
    <property type="entry name" value="RVT-Znf"/>
</dbReference>
<dbReference type="SUPFAM" id="SSF56219">
    <property type="entry name" value="DNase I-like"/>
    <property type="match status" value="1"/>
</dbReference>
<dbReference type="PROSITE" id="PS50878">
    <property type="entry name" value="RT_POL"/>
    <property type="match status" value="1"/>
</dbReference>
<dbReference type="InterPro" id="IPR043502">
    <property type="entry name" value="DNA/RNA_pol_sf"/>
</dbReference>
<evidence type="ECO:0000313" key="3">
    <source>
        <dbReference type="EMBL" id="CAL1376523.1"/>
    </source>
</evidence>
<evidence type="ECO:0000313" key="4">
    <source>
        <dbReference type="Proteomes" id="UP001497516"/>
    </source>
</evidence>
<dbReference type="GO" id="GO:0004523">
    <property type="term" value="F:RNA-DNA hybrid ribonuclease activity"/>
    <property type="evidence" value="ECO:0007669"/>
    <property type="project" value="InterPro"/>
</dbReference>
<reference evidence="3 4" key="1">
    <citation type="submission" date="2024-04" db="EMBL/GenBank/DDBJ databases">
        <authorList>
            <person name="Fracassetti M."/>
        </authorList>
    </citation>
    <scope>NUCLEOTIDE SEQUENCE [LARGE SCALE GENOMIC DNA]</scope>
</reference>
<dbReference type="InterPro" id="IPR002156">
    <property type="entry name" value="RNaseH_domain"/>
</dbReference>
<dbReference type="InterPro" id="IPR005135">
    <property type="entry name" value="Endo/exonuclease/phosphatase"/>
</dbReference>
<evidence type="ECO:0000259" key="2">
    <source>
        <dbReference type="PROSITE" id="PS50879"/>
    </source>
</evidence>
<dbReference type="Proteomes" id="UP001497516">
    <property type="component" value="Chromosome 3"/>
</dbReference>
<dbReference type="EMBL" id="OZ034816">
    <property type="protein sequence ID" value="CAL1376523.1"/>
    <property type="molecule type" value="Genomic_DNA"/>
</dbReference>
<organism evidence="3 4">
    <name type="scientific">Linum trigynum</name>
    <dbReference type="NCBI Taxonomy" id="586398"/>
    <lineage>
        <taxon>Eukaryota</taxon>
        <taxon>Viridiplantae</taxon>
        <taxon>Streptophyta</taxon>
        <taxon>Embryophyta</taxon>
        <taxon>Tracheophyta</taxon>
        <taxon>Spermatophyta</taxon>
        <taxon>Magnoliopsida</taxon>
        <taxon>eudicotyledons</taxon>
        <taxon>Gunneridae</taxon>
        <taxon>Pentapetalae</taxon>
        <taxon>rosids</taxon>
        <taxon>fabids</taxon>
        <taxon>Malpighiales</taxon>
        <taxon>Linaceae</taxon>
        <taxon>Linum</taxon>
    </lineage>
</organism>
<accession>A0AAV2DSY8</accession>
<keyword evidence="4" id="KW-1185">Reference proteome</keyword>
<dbReference type="SUPFAM" id="SSF53098">
    <property type="entry name" value="Ribonuclease H-like"/>
    <property type="match status" value="1"/>
</dbReference>
<dbReference type="PANTHER" id="PTHR33116:SF70">
    <property type="entry name" value="NON-LTR RETROELEMENT REVERSE TRANSCRIPTASE-LIKE PROTEIN"/>
    <property type="match status" value="1"/>
</dbReference>
<dbReference type="PROSITE" id="PS50879">
    <property type="entry name" value="RNASE_H_1"/>
    <property type="match status" value="1"/>
</dbReference>
<dbReference type="Pfam" id="PF13966">
    <property type="entry name" value="zf-RVT"/>
    <property type="match status" value="1"/>
</dbReference>
<dbReference type="InterPro" id="IPR012337">
    <property type="entry name" value="RNaseH-like_sf"/>
</dbReference>
<dbReference type="GO" id="GO:0003676">
    <property type="term" value="F:nucleic acid binding"/>
    <property type="evidence" value="ECO:0007669"/>
    <property type="project" value="InterPro"/>
</dbReference>
<dbReference type="CDD" id="cd01650">
    <property type="entry name" value="RT_nLTR_like"/>
    <property type="match status" value="1"/>
</dbReference>
<dbReference type="Pfam" id="PF13456">
    <property type="entry name" value="RVT_3"/>
    <property type="match status" value="1"/>
</dbReference>
<feature type="domain" description="RNase H type-1" evidence="2">
    <location>
        <begin position="1187"/>
        <end position="1317"/>
    </location>
</feature>
<feature type="domain" description="Reverse transcriptase" evidence="1">
    <location>
        <begin position="473"/>
        <end position="754"/>
    </location>
</feature>
<dbReference type="InterPro" id="IPR000477">
    <property type="entry name" value="RT_dom"/>
</dbReference>
<dbReference type="Pfam" id="PF00078">
    <property type="entry name" value="RVT_1"/>
    <property type="match status" value="1"/>
</dbReference>
<dbReference type="Gene3D" id="3.60.10.10">
    <property type="entry name" value="Endonuclease/exonuclease/phosphatase"/>
    <property type="match status" value="1"/>
</dbReference>